<proteinExistence type="predicted"/>
<dbReference type="EMBL" id="PFVJ01000030">
    <property type="protein sequence ID" value="PJA89981.1"/>
    <property type="molecule type" value="Genomic_DNA"/>
</dbReference>
<dbReference type="AlphaFoldDB" id="A0A2M7Z789"/>
<comment type="caution">
    <text evidence="1">The sequence shown here is derived from an EMBL/GenBank/DDBJ whole genome shotgun (WGS) entry which is preliminary data.</text>
</comment>
<dbReference type="Proteomes" id="UP000230843">
    <property type="component" value="Unassembled WGS sequence"/>
</dbReference>
<protein>
    <submittedName>
        <fullName evidence="1">Uncharacterized protein</fullName>
    </submittedName>
</protein>
<evidence type="ECO:0000313" key="1">
    <source>
        <dbReference type="EMBL" id="PJA89981.1"/>
    </source>
</evidence>
<accession>A0A2M7Z789</accession>
<reference evidence="2" key="1">
    <citation type="submission" date="2017-09" db="EMBL/GenBank/DDBJ databases">
        <title>Depth-based differentiation of microbial function through sediment-hosted aquifers and enrichment of novel symbionts in the deep terrestrial subsurface.</title>
        <authorList>
            <person name="Probst A.J."/>
            <person name="Ladd B."/>
            <person name="Jarett J.K."/>
            <person name="Geller-Mcgrath D.E."/>
            <person name="Sieber C.M.K."/>
            <person name="Emerson J.B."/>
            <person name="Anantharaman K."/>
            <person name="Thomas B.C."/>
            <person name="Malmstrom R."/>
            <person name="Stieglmeier M."/>
            <person name="Klingl A."/>
            <person name="Woyke T."/>
            <person name="Ryan C.M."/>
            <person name="Banfield J.F."/>
        </authorList>
    </citation>
    <scope>NUCLEOTIDE SEQUENCE [LARGE SCALE GENOMIC DNA]</scope>
</reference>
<organism evidence="1 2">
    <name type="scientific">Candidatus Magasanikbacteria bacterium CG_4_9_14_3_um_filter_32_9</name>
    <dbReference type="NCBI Taxonomy" id="1974644"/>
    <lineage>
        <taxon>Bacteria</taxon>
        <taxon>Candidatus Magasanikiibacteriota</taxon>
    </lineage>
</organism>
<gene>
    <name evidence="1" type="ORF">CO137_01310</name>
</gene>
<evidence type="ECO:0000313" key="2">
    <source>
        <dbReference type="Proteomes" id="UP000230843"/>
    </source>
</evidence>
<name>A0A2M7Z789_9BACT</name>
<sequence>METPKSAEFSGTPVELYTHLLTHNFREICEEIFENNKSEFSCKKCFRVITYIYLRISPECIVMRDTNIDGVFATKEGLLLKIHFREGFQYITRPDITSVFIKVDKENSVCKCNKTKK</sequence>